<feature type="compositionally biased region" description="Polar residues" evidence="1">
    <location>
        <begin position="70"/>
        <end position="82"/>
    </location>
</feature>
<feature type="compositionally biased region" description="Polar residues" evidence="1">
    <location>
        <begin position="297"/>
        <end position="312"/>
    </location>
</feature>
<feature type="compositionally biased region" description="Basic and acidic residues" evidence="1">
    <location>
        <begin position="277"/>
        <end position="296"/>
    </location>
</feature>
<organism evidence="2 3">
    <name type="scientific">Passalora fulva</name>
    <name type="common">Tomato leaf mold</name>
    <name type="synonym">Cladosporium fulvum</name>
    <dbReference type="NCBI Taxonomy" id="5499"/>
    <lineage>
        <taxon>Eukaryota</taxon>
        <taxon>Fungi</taxon>
        <taxon>Dikarya</taxon>
        <taxon>Ascomycota</taxon>
        <taxon>Pezizomycotina</taxon>
        <taxon>Dothideomycetes</taxon>
        <taxon>Dothideomycetidae</taxon>
        <taxon>Mycosphaerellales</taxon>
        <taxon>Mycosphaerellaceae</taxon>
        <taxon>Fulvia</taxon>
    </lineage>
</organism>
<feature type="region of interest" description="Disordered" evidence="1">
    <location>
        <begin position="1"/>
        <end position="185"/>
    </location>
</feature>
<feature type="region of interest" description="Disordered" evidence="1">
    <location>
        <begin position="202"/>
        <end position="221"/>
    </location>
</feature>
<dbReference type="RefSeq" id="XP_047760673.1">
    <property type="nucleotide sequence ID" value="XM_047903101.1"/>
</dbReference>
<gene>
    <name evidence="2" type="ORF">CLAFUR5_03953</name>
</gene>
<feature type="compositionally biased region" description="Low complexity" evidence="1">
    <location>
        <begin position="423"/>
        <end position="437"/>
    </location>
</feature>
<protein>
    <submittedName>
        <fullName evidence="2">Uncharacterized protein</fullName>
    </submittedName>
</protein>
<dbReference type="KEGG" id="ffu:CLAFUR5_03953"/>
<feature type="compositionally biased region" description="Polar residues" evidence="1">
    <location>
        <begin position="351"/>
        <end position="370"/>
    </location>
</feature>
<feature type="compositionally biased region" description="Low complexity" evidence="1">
    <location>
        <begin position="170"/>
        <end position="185"/>
    </location>
</feature>
<name>A0A9Q8P7W5_PASFU</name>
<feature type="compositionally biased region" description="Polar residues" evidence="1">
    <location>
        <begin position="327"/>
        <end position="339"/>
    </location>
</feature>
<evidence type="ECO:0000313" key="2">
    <source>
        <dbReference type="EMBL" id="UJO16307.1"/>
    </source>
</evidence>
<dbReference type="GeneID" id="71983831"/>
<keyword evidence="3" id="KW-1185">Reference proteome</keyword>
<proteinExistence type="predicted"/>
<evidence type="ECO:0000313" key="3">
    <source>
        <dbReference type="Proteomes" id="UP000756132"/>
    </source>
</evidence>
<reference evidence="2" key="2">
    <citation type="journal article" date="2022" name="Microb. Genom.">
        <title>A chromosome-scale genome assembly of the tomato pathogen Cladosporium fulvum reveals a compartmentalized genome architecture and the presence of a dispensable chromosome.</title>
        <authorList>
            <person name="Zaccaron A.Z."/>
            <person name="Chen L.H."/>
            <person name="Samaras A."/>
            <person name="Stergiopoulos I."/>
        </authorList>
    </citation>
    <scope>NUCLEOTIDE SEQUENCE</scope>
    <source>
        <strain evidence="2">Race5_Kim</strain>
    </source>
</reference>
<reference evidence="2" key="1">
    <citation type="submission" date="2021-12" db="EMBL/GenBank/DDBJ databases">
        <authorList>
            <person name="Zaccaron A."/>
            <person name="Stergiopoulos I."/>
        </authorList>
    </citation>
    <scope>NUCLEOTIDE SEQUENCE</scope>
    <source>
        <strain evidence="2">Race5_Kim</strain>
    </source>
</reference>
<dbReference type="Proteomes" id="UP000756132">
    <property type="component" value="Chromosome 4"/>
</dbReference>
<accession>A0A9Q8P7W5</accession>
<sequence length="460" mass="49510">MLGLRMGAVQWDDPPDFKPGAASKAAREEEVEGVDFGPARGVVQWDEPAGPDDGKPATSSNFYKNIRPANIQTAARLNSPSQEEMARGAGLAQWDDAPDSKPAATQKRQGQPGRTEETGSEGLVASKNSSESEQSWHEVEETDYDAAPKGWSQVDDDGPPLHLMLESGQETSTASAGTAPTAPETPINTVMQYAEEDYDAAPMSWSQVDDDGPPPELVFRSTDASHDLTGSISRVMRFDGHSSTTVQKSTRYDTAPANWSQVDDDGPPPGLVFRSADAVREQTDRTSRVVRSDAHETSTAYDSAPVNWSQVDDNGPPPELLLRVAEQESTQRGSATNSRVYAGEEPLAASNEDTPPTQPIAQSPRATTSPRELPALTEEHERGNVESEPDSGVIPAQEDETSTPSTPSKPTRALRPTSQGDNSSTAKSSAGSPSSSKRPTRSKKEHKEGFFRKLSTRLKK</sequence>
<dbReference type="EMBL" id="CP090166">
    <property type="protein sequence ID" value="UJO16307.1"/>
    <property type="molecule type" value="Genomic_DNA"/>
</dbReference>
<feature type="compositionally biased region" description="Low complexity" evidence="1">
    <location>
        <begin position="402"/>
        <end position="411"/>
    </location>
</feature>
<dbReference type="AlphaFoldDB" id="A0A9Q8P7W5"/>
<evidence type="ECO:0000256" key="1">
    <source>
        <dbReference type="SAM" id="MobiDB-lite"/>
    </source>
</evidence>
<feature type="region of interest" description="Disordered" evidence="1">
    <location>
        <begin position="238"/>
        <end position="460"/>
    </location>
</feature>